<evidence type="ECO:0000313" key="1">
    <source>
        <dbReference type="EMBL" id="GLB32449.1"/>
    </source>
</evidence>
<gene>
    <name evidence="2" type="ORF">DS742_14555</name>
    <name evidence="1" type="ORF">LAD12857_43720</name>
</gene>
<dbReference type="OrthoDB" id="2052049at2"/>
<reference evidence="1 4" key="2">
    <citation type="journal article" date="2024" name="Int. J. Syst. Evol. Microbiol.">
        <title>Lacrimispora brassicae sp. nov. isolated from fermented cabbage, and proposal of Clostridium indicum Gundawar et al. 2019 and Clostridium methoxybenzovorans Mechichi et al. 1999 as heterotypic synonyms of Lacrimispora amygdalina (Parshina et al. 2003) Haas and Blanchard 2020 and Lacrimispora indolis (McClung and McCoy 1957) Haas and Blanchard 2020, respectively.</title>
        <authorList>
            <person name="Kobayashi H."/>
            <person name="Tanizawa Y."/>
            <person name="Sakamoto M."/>
            <person name="Ohkuma M."/>
            <person name="Tohno M."/>
        </authorList>
    </citation>
    <scope>NUCLEOTIDE SEQUENCE [LARGE SCALE GENOMIC DNA]</scope>
    <source>
        <strain evidence="1 4">DSM 12857</strain>
    </source>
</reference>
<sequence>MKTFVRLTPFKDHINIEDAALLSHKAELEQYKMTPRGMLQIYLNQEIPASLFQTVFQKTLMGE</sequence>
<evidence type="ECO:0000313" key="2">
    <source>
        <dbReference type="EMBL" id="RFZ78108.1"/>
    </source>
</evidence>
<accession>A0A3E2NAR4</accession>
<dbReference type="EMBL" id="BRPJ01000096">
    <property type="protein sequence ID" value="GLB32449.1"/>
    <property type="molecule type" value="Genomic_DNA"/>
</dbReference>
<evidence type="ECO:0000313" key="3">
    <source>
        <dbReference type="Proteomes" id="UP000260680"/>
    </source>
</evidence>
<dbReference type="Proteomes" id="UP001419084">
    <property type="component" value="Unassembled WGS sequence"/>
</dbReference>
<dbReference type="AlphaFoldDB" id="A0A3E2NAR4"/>
<reference evidence="2 3" key="1">
    <citation type="submission" date="2018-07" db="EMBL/GenBank/DDBJ databases">
        <title>New species, Clostridium PI-S10-A1B.</title>
        <authorList>
            <person name="Krishna G."/>
            <person name="Summeta K."/>
            <person name="Shikha S."/>
            <person name="Prabhu P.B."/>
            <person name="Suresh K."/>
        </authorList>
    </citation>
    <scope>NUCLEOTIDE SEQUENCE [LARGE SCALE GENOMIC DNA]</scope>
    <source>
        <strain evidence="2 3">PI-S10-A1B</strain>
    </source>
</reference>
<organism evidence="2 3">
    <name type="scientific">Lacrimispora amygdalina</name>
    <dbReference type="NCBI Taxonomy" id="253257"/>
    <lineage>
        <taxon>Bacteria</taxon>
        <taxon>Bacillati</taxon>
        <taxon>Bacillota</taxon>
        <taxon>Clostridia</taxon>
        <taxon>Lachnospirales</taxon>
        <taxon>Lachnospiraceae</taxon>
        <taxon>Lacrimispora</taxon>
    </lineage>
</organism>
<dbReference type="EMBL" id="QOHO01000045">
    <property type="protein sequence ID" value="RFZ78108.1"/>
    <property type="molecule type" value="Genomic_DNA"/>
</dbReference>
<dbReference type="Proteomes" id="UP000260680">
    <property type="component" value="Unassembled WGS sequence"/>
</dbReference>
<dbReference type="RefSeq" id="WP_117417706.1">
    <property type="nucleotide sequence ID" value="NZ_BRPJ01000096.1"/>
</dbReference>
<evidence type="ECO:0000313" key="4">
    <source>
        <dbReference type="Proteomes" id="UP001419084"/>
    </source>
</evidence>
<name>A0A3E2NAR4_9FIRM</name>
<dbReference type="SUPFAM" id="SSF159888">
    <property type="entry name" value="YdhG-like"/>
    <property type="match status" value="1"/>
</dbReference>
<protein>
    <submittedName>
        <fullName evidence="2">Uncharacterized protein</fullName>
    </submittedName>
</protein>
<proteinExistence type="predicted"/>
<comment type="caution">
    <text evidence="2">The sequence shown here is derived from an EMBL/GenBank/DDBJ whole genome shotgun (WGS) entry which is preliminary data.</text>
</comment>
<keyword evidence="4" id="KW-1185">Reference proteome</keyword>